<proteinExistence type="predicted"/>
<dbReference type="OrthoDB" id="8604819at2"/>
<accession>A0A1X3DHQ9</accession>
<evidence type="ECO:0000313" key="1">
    <source>
        <dbReference type="EMBL" id="OSI20893.1"/>
    </source>
</evidence>
<dbReference type="AlphaFoldDB" id="A0A1X3DHQ9"/>
<evidence type="ECO:0000313" key="2">
    <source>
        <dbReference type="Proteomes" id="UP000193303"/>
    </source>
</evidence>
<reference evidence="2" key="1">
    <citation type="submission" date="2017-01" db="EMBL/GenBank/DDBJ databases">
        <authorList>
            <person name="Mah S.A."/>
            <person name="Swanson W.J."/>
            <person name="Moy G.W."/>
            <person name="Vacquier V.D."/>
        </authorList>
    </citation>
    <scope>NUCLEOTIDE SEQUENCE [LARGE SCALE GENOMIC DNA]</scope>
    <source>
        <strain evidence="2">124861</strain>
    </source>
</reference>
<protein>
    <submittedName>
        <fullName evidence="1">Uncharacterized protein</fullName>
    </submittedName>
</protein>
<comment type="caution">
    <text evidence="1">The sequence shown here is derived from an EMBL/GenBank/DDBJ whole genome shotgun (WGS) entry which is preliminary data.</text>
</comment>
<dbReference type="RefSeq" id="WP_085359427.1">
    <property type="nucleotide sequence ID" value="NZ_MTAB01000013.1"/>
</dbReference>
<dbReference type="EMBL" id="MTAB01000013">
    <property type="protein sequence ID" value="OSI20893.1"/>
    <property type="molecule type" value="Genomic_DNA"/>
</dbReference>
<sequence>MLSYIELVKTIYVPLSEVHDCATDFKIEILKHPDGTFSAQLFRQEHYSLKPSFEAEEIIAHEIVCVPDSYSIRDWPEKRYDSVEQCIRQSLEVLENFFSLK</sequence>
<dbReference type="Proteomes" id="UP000193303">
    <property type="component" value="Unassembled WGS sequence"/>
</dbReference>
<organism evidence="1 2">
    <name type="scientific">Neisseria dumasiana</name>
    <dbReference type="NCBI Taxonomy" id="1931275"/>
    <lineage>
        <taxon>Bacteria</taxon>
        <taxon>Pseudomonadati</taxon>
        <taxon>Pseudomonadota</taxon>
        <taxon>Betaproteobacteria</taxon>
        <taxon>Neisseriales</taxon>
        <taxon>Neisseriaceae</taxon>
        <taxon>Neisseria</taxon>
    </lineage>
</organism>
<name>A0A1X3DHQ9_9NEIS</name>
<gene>
    <name evidence="1" type="ORF">BV912_07020</name>
</gene>